<evidence type="ECO:0000256" key="1">
    <source>
        <dbReference type="ARBA" id="ARBA00004496"/>
    </source>
</evidence>
<dbReference type="Pfam" id="PF00787">
    <property type="entry name" value="PX"/>
    <property type="match status" value="1"/>
</dbReference>
<dbReference type="GeneID" id="106478180"/>
<keyword evidence="6" id="KW-1185">Reference proteome</keyword>
<accession>A0ABM1S1E1</accession>
<dbReference type="RefSeq" id="XP_022237446.1">
    <property type="nucleotide sequence ID" value="XM_022381738.1"/>
</dbReference>
<feature type="coiled-coil region" evidence="3">
    <location>
        <begin position="180"/>
        <end position="214"/>
    </location>
</feature>
<dbReference type="Proteomes" id="UP000694941">
    <property type="component" value="Unplaced"/>
</dbReference>
<evidence type="ECO:0000256" key="2">
    <source>
        <dbReference type="ARBA" id="ARBA00022490"/>
    </source>
</evidence>
<dbReference type="InterPro" id="IPR001683">
    <property type="entry name" value="PX_dom"/>
</dbReference>
<evidence type="ECO:0000256" key="4">
    <source>
        <dbReference type="SAM" id="MobiDB-lite"/>
    </source>
</evidence>
<evidence type="ECO:0000256" key="3">
    <source>
        <dbReference type="SAM" id="Coils"/>
    </source>
</evidence>
<dbReference type="PANTHER" id="PTHR22999:SF23">
    <property type="entry name" value="SORTING NEXIN-16"/>
    <property type="match status" value="1"/>
</dbReference>
<dbReference type="Gene3D" id="3.30.1520.10">
    <property type="entry name" value="Phox-like domain"/>
    <property type="match status" value="1"/>
</dbReference>
<organism evidence="6 8">
    <name type="scientific">Limulus polyphemus</name>
    <name type="common">Atlantic horseshoe crab</name>
    <dbReference type="NCBI Taxonomy" id="6850"/>
    <lineage>
        <taxon>Eukaryota</taxon>
        <taxon>Metazoa</taxon>
        <taxon>Ecdysozoa</taxon>
        <taxon>Arthropoda</taxon>
        <taxon>Chelicerata</taxon>
        <taxon>Merostomata</taxon>
        <taxon>Xiphosura</taxon>
        <taxon>Limulidae</taxon>
        <taxon>Limulus</taxon>
    </lineage>
</organism>
<feature type="region of interest" description="Disordered" evidence="4">
    <location>
        <begin position="1"/>
        <end position="20"/>
    </location>
</feature>
<dbReference type="SMART" id="SM00312">
    <property type="entry name" value="PX"/>
    <property type="match status" value="1"/>
</dbReference>
<dbReference type="PROSITE" id="PS50195">
    <property type="entry name" value="PX"/>
    <property type="match status" value="1"/>
</dbReference>
<dbReference type="SUPFAM" id="SSF64268">
    <property type="entry name" value="PX domain"/>
    <property type="match status" value="1"/>
</dbReference>
<comment type="subcellular location">
    <subcellularLocation>
        <location evidence="1">Cytoplasm</location>
    </subcellularLocation>
</comment>
<gene>
    <name evidence="7 8" type="primary">LOC106478180</name>
</gene>
<proteinExistence type="predicted"/>
<name>A0ABM1S1E1_LIMPO</name>
<evidence type="ECO:0000313" key="6">
    <source>
        <dbReference type="Proteomes" id="UP000694941"/>
    </source>
</evidence>
<keyword evidence="2" id="KW-0963">Cytoplasm</keyword>
<keyword evidence="3" id="KW-0175">Coiled coil</keyword>
<feature type="domain" description="PX" evidence="5">
    <location>
        <begin position="47"/>
        <end position="161"/>
    </location>
</feature>
<dbReference type="PANTHER" id="PTHR22999">
    <property type="entry name" value="PX SERINE/THREONINE KINASE PXK"/>
    <property type="match status" value="1"/>
</dbReference>
<sequence length="371" mass="41815">MGGTRSKLSSLNSSSDISTSGVMCDISTQEEGSSPQQSYSLVPPNDHPNYRVPIVGYEVTEQRARFTVFKIRIEDQINGRSWFVFRRYTDFVRLNKKLRVLFPGLRLKLPGRKWFGDNFDPIFLEDRLLGLQSFVNSIITQKHLLKSKPVQEFICADEPPGHDETLEDSRAFCESLEDTVYILRQKLKEKDAEIELLKEKVTKLQSQKEILLKSLKLECSLTTQNIESCPNAPGPLTSSPKTHHLLASTPHCTPNTNFVSGHLHRLHHLNITLINISSLYLSNTNGSVLRSPFHSCQAFNSPLVEDIHERYGGDGCTVPEERLPPLGGIEDTPILSEDAMTKVDIISENCETSGALHNSTSQISKLDFFRY</sequence>
<evidence type="ECO:0000313" key="7">
    <source>
        <dbReference type="RefSeq" id="XP_022237445.1"/>
    </source>
</evidence>
<dbReference type="InterPro" id="IPR036871">
    <property type="entry name" value="PX_dom_sf"/>
</dbReference>
<dbReference type="RefSeq" id="XP_022237445.1">
    <property type="nucleotide sequence ID" value="XM_022381737.1"/>
</dbReference>
<evidence type="ECO:0000313" key="8">
    <source>
        <dbReference type="RefSeq" id="XP_022237446.1"/>
    </source>
</evidence>
<protein>
    <submittedName>
        <fullName evidence="7 8">Sorting nexin-16-like isoform X1</fullName>
    </submittedName>
</protein>
<dbReference type="InterPro" id="IPR051837">
    <property type="entry name" value="SortingNexin/PXDomain-PKLike"/>
</dbReference>
<reference evidence="7 8" key="1">
    <citation type="submission" date="2025-05" db="UniProtKB">
        <authorList>
            <consortium name="RefSeq"/>
        </authorList>
    </citation>
    <scope>IDENTIFICATION</scope>
    <source>
        <tissue evidence="7 8">Muscle</tissue>
    </source>
</reference>
<evidence type="ECO:0000259" key="5">
    <source>
        <dbReference type="PROSITE" id="PS50195"/>
    </source>
</evidence>